<sequence>METRATPAPLHSAAAEARTARMPDMEAKLRCLESFLAASDAGALPQRIETHMSWVLLGKTQVLKLKKPVVYPPVDYSSLEARECNARRELRLNRRLAPDVYLGLLALQWHGGTLSAVAEAYIQPGRQTVDWAVVMRRLPQARMLDEVIRRGELEPGDIDALGATLSAFYRSAVRAAIDEGEYVARLRHGIALSVRMLERAAFALPLVREVCQGTNEALTLHEGLLRARVAEGRIVEGHGDLRAEHVCLVEPPTVFDALEFDARLGEVDPFDELCFLGLECDMAGDASIGPLLCTRIAAALDDAPAPALLRLYTAKNALMRARLSVAHLMEPDPRRPEKWLPQASRYLKRAHMALSGP</sequence>
<dbReference type="PANTHER" id="PTHR43883">
    <property type="entry name" value="SLR0207 PROTEIN"/>
    <property type="match status" value="1"/>
</dbReference>
<dbReference type="RefSeq" id="WP_155419723.1">
    <property type="nucleotide sequence ID" value="NZ_JZWI01000036.1"/>
</dbReference>
<name>A0A0H2LSH8_VARPD</name>
<reference evidence="1 2" key="1">
    <citation type="submission" date="2015-03" db="EMBL/GenBank/DDBJ databases">
        <title>Genome sequence of Variovorax paradoxus TBEA6.</title>
        <authorList>
            <person name="Poehlein A."/>
            <person name="Schuldes J."/>
            <person name="Wuebbeler J.H."/>
            <person name="Hiessl S."/>
            <person name="Steinbuechel A."/>
            <person name="Daniel R."/>
        </authorList>
    </citation>
    <scope>NUCLEOTIDE SEQUENCE [LARGE SCALE GENOMIC DNA]</scope>
    <source>
        <strain evidence="1 2">TBEA6</strain>
    </source>
</reference>
<dbReference type="InterPro" id="IPR052732">
    <property type="entry name" value="Cell-binding_unc_protein"/>
</dbReference>
<evidence type="ECO:0000313" key="2">
    <source>
        <dbReference type="Proteomes" id="UP000035170"/>
    </source>
</evidence>
<proteinExistence type="predicted"/>
<comment type="caution">
    <text evidence="1">The sequence shown here is derived from an EMBL/GenBank/DDBJ whole genome shotgun (WGS) entry which is preliminary data.</text>
</comment>
<dbReference type="PATRIC" id="fig|34073.19.peg.5716"/>
<protein>
    <recommendedName>
        <fullName evidence="3">Aminoglycoside phosphotransferase domain-containing protein</fullName>
    </recommendedName>
</protein>
<keyword evidence="2" id="KW-1185">Reference proteome</keyword>
<dbReference type="EMBL" id="JZWI01000036">
    <property type="protein sequence ID" value="KLN53263.1"/>
    <property type="molecule type" value="Genomic_DNA"/>
</dbReference>
<evidence type="ECO:0008006" key="3">
    <source>
        <dbReference type="Google" id="ProtNLM"/>
    </source>
</evidence>
<dbReference type="AlphaFoldDB" id="A0A0H2LSH8"/>
<organism evidence="1 2">
    <name type="scientific">Variovorax paradoxus</name>
    <dbReference type="NCBI Taxonomy" id="34073"/>
    <lineage>
        <taxon>Bacteria</taxon>
        <taxon>Pseudomonadati</taxon>
        <taxon>Pseudomonadota</taxon>
        <taxon>Betaproteobacteria</taxon>
        <taxon>Burkholderiales</taxon>
        <taxon>Comamonadaceae</taxon>
        <taxon>Variovorax</taxon>
    </lineage>
</organism>
<evidence type="ECO:0000313" key="1">
    <source>
        <dbReference type="EMBL" id="KLN53263.1"/>
    </source>
</evidence>
<dbReference type="PANTHER" id="PTHR43883:SF1">
    <property type="entry name" value="GLUCONOKINASE"/>
    <property type="match status" value="1"/>
</dbReference>
<accession>A0A0H2LSH8</accession>
<dbReference type="Proteomes" id="UP000035170">
    <property type="component" value="Unassembled WGS sequence"/>
</dbReference>
<gene>
    <name evidence="1" type="ORF">VPARA_55790</name>
</gene>